<reference evidence="2" key="1">
    <citation type="journal article" date="2023" name="Nat. Plants">
        <title>Single-cell RNA sequencing provides a high-resolution roadmap for understanding the multicellular compartmentation of specialized metabolism.</title>
        <authorList>
            <person name="Sun S."/>
            <person name="Shen X."/>
            <person name="Li Y."/>
            <person name="Li Y."/>
            <person name="Wang S."/>
            <person name="Li R."/>
            <person name="Zhang H."/>
            <person name="Shen G."/>
            <person name="Guo B."/>
            <person name="Wei J."/>
            <person name="Xu J."/>
            <person name="St-Pierre B."/>
            <person name="Chen S."/>
            <person name="Sun C."/>
        </authorList>
    </citation>
    <scope>NUCLEOTIDE SEQUENCE [LARGE SCALE GENOMIC DNA]</scope>
</reference>
<organism evidence="1 2">
    <name type="scientific">Catharanthus roseus</name>
    <name type="common">Madagascar periwinkle</name>
    <name type="synonym">Vinca rosea</name>
    <dbReference type="NCBI Taxonomy" id="4058"/>
    <lineage>
        <taxon>Eukaryota</taxon>
        <taxon>Viridiplantae</taxon>
        <taxon>Streptophyta</taxon>
        <taxon>Embryophyta</taxon>
        <taxon>Tracheophyta</taxon>
        <taxon>Spermatophyta</taxon>
        <taxon>Magnoliopsida</taxon>
        <taxon>eudicotyledons</taxon>
        <taxon>Gunneridae</taxon>
        <taxon>Pentapetalae</taxon>
        <taxon>asterids</taxon>
        <taxon>lamiids</taxon>
        <taxon>Gentianales</taxon>
        <taxon>Apocynaceae</taxon>
        <taxon>Rauvolfioideae</taxon>
        <taxon>Vinceae</taxon>
        <taxon>Catharanthinae</taxon>
        <taxon>Catharanthus</taxon>
    </lineage>
</organism>
<keyword evidence="2" id="KW-1185">Reference proteome</keyword>
<gene>
    <name evidence="1" type="ORF">M9H77_05409</name>
</gene>
<dbReference type="Proteomes" id="UP001060085">
    <property type="component" value="Linkage Group LG01"/>
</dbReference>
<sequence>MLRCVQSSSSLENFSVAGNNDSSCITMSVLERQRAILQRMYQDQQHQSSLDINGMSLNSYQNLINSMNPHHSADENSPNFGFAGSEITSNASLDLDQQHQRSFSTVSATNSSRDHQLGTSTKKRKAEFGEEEECKEKGFEEAGEVQSGLTVKSEKENSRKTSKENSKASSELVQKTDYIHVRARRGQATDSHSLAERARREKISKKMKCLQDLVPGCNKVTGKAGMLDEIINYVQSLQKQVEFLSMKLAALNPRLDFNTEHFVAKEFPAYMASFSPLELMQSAYYQFNNQGPHQQGSGSCSVDTSTTPSPTRMVPQRTGTTTPSISLPEAYLDSFSSLQQVQQIPAWDSDWQNLYSVNYHKDN</sequence>
<proteinExistence type="predicted"/>
<accession>A0ACC0CH15</accession>
<evidence type="ECO:0000313" key="2">
    <source>
        <dbReference type="Proteomes" id="UP001060085"/>
    </source>
</evidence>
<evidence type="ECO:0000313" key="1">
    <source>
        <dbReference type="EMBL" id="KAI5684181.1"/>
    </source>
</evidence>
<dbReference type="EMBL" id="CM044701">
    <property type="protein sequence ID" value="KAI5684181.1"/>
    <property type="molecule type" value="Genomic_DNA"/>
</dbReference>
<protein>
    <submittedName>
        <fullName evidence="1">Uncharacterized protein</fullName>
    </submittedName>
</protein>
<comment type="caution">
    <text evidence="1">The sequence shown here is derived from an EMBL/GenBank/DDBJ whole genome shotgun (WGS) entry which is preliminary data.</text>
</comment>
<name>A0ACC0CH15_CATRO</name>